<evidence type="ECO:0000313" key="2">
    <source>
        <dbReference type="EMBL" id="RRT39732.1"/>
    </source>
</evidence>
<evidence type="ECO:0000256" key="1">
    <source>
        <dbReference type="SAM" id="MobiDB-lite"/>
    </source>
</evidence>
<sequence length="83" mass="8903">MAVDFDRHLSMAVKEGAGMVGIGGKSNGKGGRKGSGNGRLTIAVEKCKGCNDRGGRRGSDQVIDWKRLLQWRKGKSSGDKDRL</sequence>
<feature type="compositionally biased region" description="Gly residues" evidence="1">
    <location>
        <begin position="18"/>
        <end position="37"/>
    </location>
</feature>
<name>A0A426XJV5_ENSVE</name>
<evidence type="ECO:0000313" key="3">
    <source>
        <dbReference type="Proteomes" id="UP000287651"/>
    </source>
</evidence>
<gene>
    <name evidence="2" type="ORF">B296_00046897</name>
</gene>
<feature type="region of interest" description="Disordered" evidence="1">
    <location>
        <begin position="18"/>
        <end position="38"/>
    </location>
</feature>
<dbReference type="AlphaFoldDB" id="A0A426XJV5"/>
<comment type="caution">
    <text evidence="2">The sequence shown here is derived from an EMBL/GenBank/DDBJ whole genome shotgun (WGS) entry which is preliminary data.</text>
</comment>
<accession>A0A426XJV5</accession>
<protein>
    <submittedName>
        <fullName evidence="2">Uncharacterized protein</fullName>
    </submittedName>
</protein>
<organism evidence="2 3">
    <name type="scientific">Ensete ventricosum</name>
    <name type="common">Abyssinian banana</name>
    <name type="synonym">Musa ensete</name>
    <dbReference type="NCBI Taxonomy" id="4639"/>
    <lineage>
        <taxon>Eukaryota</taxon>
        <taxon>Viridiplantae</taxon>
        <taxon>Streptophyta</taxon>
        <taxon>Embryophyta</taxon>
        <taxon>Tracheophyta</taxon>
        <taxon>Spermatophyta</taxon>
        <taxon>Magnoliopsida</taxon>
        <taxon>Liliopsida</taxon>
        <taxon>Zingiberales</taxon>
        <taxon>Musaceae</taxon>
        <taxon>Ensete</taxon>
    </lineage>
</organism>
<proteinExistence type="predicted"/>
<dbReference type="EMBL" id="AMZH03019949">
    <property type="protein sequence ID" value="RRT39732.1"/>
    <property type="molecule type" value="Genomic_DNA"/>
</dbReference>
<dbReference type="Proteomes" id="UP000287651">
    <property type="component" value="Unassembled WGS sequence"/>
</dbReference>
<reference evidence="2 3" key="1">
    <citation type="journal article" date="2014" name="Agronomy (Basel)">
        <title>A Draft Genome Sequence for Ensete ventricosum, the Drought-Tolerant Tree Against Hunger.</title>
        <authorList>
            <person name="Harrison J."/>
            <person name="Moore K.A."/>
            <person name="Paszkiewicz K."/>
            <person name="Jones T."/>
            <person name="Grant M."/>
            <person name="Ambacheew D."/>
            <person name="Muzemil S."/>
            <person name="Studholme D.J."/>
        </authorList>
    </citation>
    <scope>NUCLEOTIDE SEQUENCE [LARGE SCALE GENOMIC DNA]</scope>
</reference>